<keyword evidence="1" id="KW-0472">Membrane</keyword>
<keyword evidence="1" id="KW-1133">Transmembrane helix</keyword>
<dbReference type="AlphaFoldDB" id="A0A411HM53"/>
<protein>
    <submittedName>
        <fullName evidence="2">Uncharacterized protein</fullName>
    </submittedName>
</protein>
<evidence type="ECO:0000256" key="1">
    <source>
        <dbReference type="SAM" id="Phobius"/>
    </source>
</evidence>
<keyword evidence="3" id="KW-1185">Reference proteome</keyword>
<evidence type="ECO:0000313" key="2">
    <source>
        <dbReference type="EMBL" id="QBB71447.1"/>
    </source>
</evidence>
<evidence type="ECO:0000313" key="3">
    <source>
        <dbReference type="Proteomes" id="UP000291562"/>
    </source>
</evidence>
<keyword evidence="1" id="KW-0812">Transmembrane</keyword>
<gene>
    <name evidence="2" type="ORF">ELE36_14375</name>
</gene>
<name>A0A411HM53_9GAMM</name>
<dbReference type="KEGG" id="xbc:ELE36_14375"/>
<sequence>MIRMGQLLLLAAFWLVLFHVAPCLADPVPEMVPFHLPPPANTPFNVDAYFPGTDLGMFQVDVADNIITAHYQNLCSSGCKSPYYGVHTLDLPALAAGSYILRVVPADMPTQLIAQFPLDVGGAIPTPPAPQLVTVPAIPQANQSFVAYGFLVVPGGVVQSGRVGYGTVSGNIITANLQFGCPFECPPWTPGLTYGPFQFSMPALAAGTYTINFVDRRSGGQVVVAQLPLVIAAAPIPALHGAWLYSLIALLAIAGCVATMRRDAVTKHSRNLSS</sequence>
<dbReference type="Proteomes" id="UP000291562">
    <property type="component" value="Chromosome"/>
</dbReference>
<dbReference type="EMBL" id="CP035704">
    <property type="protein sequence ID" value="QBB71447.1"/>
    <property type="molecule type" value="Genomic_DNA"/>
</dbReference>
<organism evidence="2 3">
    <name type="scientific">Pseudolysobacter antarcticus</name>
    <dbReference type="NCBI Taxonomy" id="2511995"/>
    <lineage>
        <taxon>Bacteria</taxon>
        <taxon>Pseudomonadati</taxon>
        <taxon>Pseudomonadota</taxon>
        <taxon>Gammaproteobacteria</taxon>
        <taxon>Lysobacterales</taxon>
        <taxon>Rhodanobacteraceae</taxon>
        <taxon>Pseudolysobacter</taxon>
    </lineage>
</organism>
<accession>A0A411HM53</accession>
<feature type="transmembrane region" description="Helical" evidence="1">
    <location>
        <begin position="242"/>
        <end position="260"/>
    </location>
</feature>
<proteinExistence type="predicted"/>
<dbReference type="RefSeq" id="WP_165371623.1">
    <property type="nucleotide sequence ID" value="NZ_CP035704.1"/>
</dbReference>
<reference evidence="2 3" key="1">
    <citation type="submission" date="2019-01" db="EMBL/GenBank/DDBJ databases">
        <title>Pseudolysobacter antarctica gen. nov., sp. nov., isolated from Fildes Peninsula, Antarctica.</title>
        <authorList>
            <person name="Wei Z."/>
            <person name="Peng F."/>
        </authorList>
    </citation>
    <scope>NUCLEOTIDE SEQUENCE [LARGE SCALE GENOMIC DNA]</scope>
    <source>
        <strain evidence="2 3">AQ6-296</strain>
    </source>
</reference>